<protein>
    <submittedName>
        <fullName evidence="2">Uncharacterized protein</fullName>
    </submittedName>
</protein>
<gene>
    <name evidence="2" type="ORF">DWV35_04140</name>
    <name evidence="1" type="ORF">F3D66_03135</name>
</gene>
<dbReference type="EMBL" id="QSBI01000003">
    <property type="protein sequence ID" value="RGX12481.1"/>
    <property type="molecule type" value="Genomic_DNA"/>
</dbReference>
<organism evidence="2 3">
    <name type="scientific">Bacteroides ovatus</name>
    <dbReference type="NCBI Taxonomy" id="28116"/>
    <lineage>
        <taxon>Bacteria</taxon>
        <taxon>Pseudomonadati</taxon>
        <taxon>Bacteroidota</taxon>
        <taxon>Bacteroidia</taxon>
        <taxon>Bacteroidales</taxon>
        <taxon>Bacteroidaceae</taxon>
        <taxon>Bacteroides</taxon>
    </lineage>
</organism>
<proteinExistence type="predicted"/>
<dbReference type="Proteomes" id="UP000473905">
    <property type="component" value="Unassembled WGS sequence"/>
</dbReference>
<name>A0A413EX43_BACOV</name>
<dbReference type="PROSITE" id="PS51257">
    <property type="entry name" value="PROKAR_LIPOPROTEIN"/>
    <property type="match status" value="1"/>
</dbReference>
<dbReference type="EMBL" id="VWKB01000003">
    <property type="protein sequence ID" value="KAA4103826.1"/>
    <property type="molecule type" value="Genomic_DNA"/>
</dbReference>
<sequence>MEVMNKIVSKLYIALLATLVTLLSACTPETYELGSQDIVSDDLAEGIAFSITHDAVNPNIVYLKSLMPSNYQVCWEHPQGRSQSAEVKLQMPFEGEYSVKFGVQTRAGIVYGPAAKFSIDSFCAEFVNDALWTYLSGGVNNEKVWIFDNGSYGFAAGEVTYADPSTTVEWNNWSANWDPGVGHSGDDAIWESTMTFGLTGGANVTVYNSSSQSTTVGTFMLNVDDHTITFTDCELLHTPSWSDRSTNWNRNLKLLELDENHLRIGVMRDNSEGPWWLIWNFVSKEYADNYVPEDKPDPEPALPDGWEDMVSEVVTTEIKWTMSPDVPFDWANLDGSLMNNFTAGNYPDWAAPVSGLEKLALTLNSSTMTYSLILPDGTSSDGTYSLDKKGVYTFSSPLPAYHIGGGDIMFGADANNQLRILSIESVGGSVMGMWLGARSSEKDEYQAYHFVPNAGGSTEPEATTITVDNNKLVWGHLENDKNNFRIELYNQYGQTASASPVDPASIVFDYSMELTFTISGLSGDAATKEYNAGLMCTASGWWPSYSGTSDVKVKGNGTYTINIKPEAAYNGVIVFVIDIIDMFSDIAEPDKVNVTIDTLRIL</sequence>
<accession>A0A413EX43</accession>
<evidence type="ECO:0000313" key="3">
    <source>
        <dbReference type="Proteomes" id="UP000286031"/>
    </source>
</evidence>
<keyword evidence="4" id="KW-1185">Reference proteome</keyword>
<reference evidence="1 4" key="2">
    <citation type="journal article" date="2019" name="Nat. Med.">
        <title>A library of human gut bacterial isolates paired with longitudinal multiomics data enables mechanistic microbiome research.</title>
        <authorList>
            <person name="Poyet M."/>
            <person name="Groussin M."/>
            <person name="Gibbons S.M."/>
            <person name="Avila-Pacheco J."/>
            <person name="Jiang X."/>
            <person name="Kearney S.M."/>
            <person name="Perrotta A.R."/>
            <person name="Berdy B."/>
            <person name="Zhao S."/>
            <person name="Lieberman T.D."/>
            <person name="Swanson P.K."/>
            <person name="Smith M."/>
            <person name="Roesemann S."/>
            <person name="Alexander J.E."/>
            <person name="Rich S.A."/>
            <person name="Livny J."/>
            <person name="Vlamakis H."/>
            <person name="Clish C."/>
            <person name="Bullock K."/>
            <person name="Deik A."/>
            <person name="Scott J."/>
            <person name="Pierce K.A."/>
            <person name="Xavier R.J."/>
            <person name="Alm E.J."/>
        </authorList>
    </citation>
    <scope>NUCLEOTIDE SEQUENCE [LARGE SCALE GENOMIC DNA]</scope>
    <source>
        <strain evidence="1 4">BIOML-A134</strain>
    </source>
</reference>
<dbReference type="Proteomes" id="UP000286031">
    <property type="component" value="Unassembled WGS sequence"/>
</dbReference>
<dbReference type="AlphaFoldDB" id="A0A413EX43"/>
<evidence type="ECO:0000313" key="1">
    <source>
        <dbReference type="EMBL" id="KAA4103826.1"/>
    </source>
</evidence>
<reference evidence="2 3" key="1">
    <citation type="submission" date="2018-08" db="EMBL/GenBank/DDBJ databases">
        <title>A genome reference for cultivated species of the human gut microbiota.</title>
        <authorList>
            <person name="Zou Y."/>
            <person name="Xue W."/>
            <person name="Luo G."/>
        </authorList>
    </citation>
    <scope>NUCLEOTIDE SEQUENCE [LARGE SCALE GENOMIC DNA]</scope>
    <source>
        <strain evidence="2 3">AF04-46</strain>
    </source>
</reference>
<evidence type="ECO:0000313" key="2">
    <source>
        <dbReference type="EMBL" id="RGX12481.1"/>
    </source>
</evidence>
<evidence type="ECO:0000313" key="4">
    <source>
        <dbReference type="Proteomes" id="UP000473905"/>
    </source>
</evidence>
<comment type="caution">
    <text evidence="2">The sequence shown here is derived from an EMBL/GenBank/DDBJ whole genome shotgun (WGS) entry which is preliminary data.</text>
</comment>